<organism evidence="8 9">
    <name type="scientific">Zunongwangia atlantica 22II14-10F7</name>
    <dbReference type="NCBI Taxonomy" id="1185767"/>
    <lineage>
        <taxon>Bacteria</taxon>
        <taxon>Pseudomonadati</taxon>
        <taxon>Bacteroidota</taxon>
        <taxon>Flavobacteriia</taxon>
        <taxon>Flavobacteriales</taxon>
        <taxon>Flavobacteriaceae</taxon>
        <taxon>Zunongwangia</taxon>
    </lineage>
</organism>
<evidence type="ECO:0000313" key="9">
    <source>
        <dbReference type="Proteomes" id="UP000192746"/>
    </source>
</evidence>
<dbReference type="SUPFAM" id="SSF56935">
    <property type="entry name" value="Porins"/>
    <property type="match status" value="1"/>
</dbReference>
<dbReference type="GO" id="GO:0009279">
    <property type="term" value="C:cell outer membrane"/>
    <property type="evidence" value="ECO:0007669"/>
    <property type="project" value="UniProtKB-SubCell"/>
</dbReference>
<keyword evidence="9" id="KW-1185">Reference proteome</keyword>
<evidence type="ECO:0000256" key="2">
    <source>
        <dbReference type="ARBA" id="ARBA00023136"/>
    </source>
</evidence>
<evidence type="ECO:0000256" key="1">
    <source>
        <dbReference type="ARBA" id="ARBA00004442"/>
    </source>
</evidence>
<evidence type="ECO:0000259" key="7">
    <source>
        <dbReference type="Pfam" id="PF07715"/>
    </source>
</evidence>
<evidence type="ECO:0000313" key="8">
    <source>
        <dbReference type="EMBL" id="ORL44670.1"/>
    </source>
</evidence>
<dbReference type="OrthoDB" id="9768470at2"/>
<feature type="signal peptide" evidence="5">
    <location>
        <begin position="1"/>
        <end position="18"/>
    </location>
</feature>
<keyword evidence="8" id="KW-0675">Receptor</keyword>
<feature type="chain" id="PRO_5012733993" evidence="5">
    <location>
        <begin position="19"/>
        <end position="929"/>
    </location>
</feature>
<reference evidence="8 9" key="1">
    <citation type="submission" date="2013-04" db="EMBL/GenBank/DDBJ databases">
        <title>Zunongwangia sp. 22II14-10F7 Genome Sequencing.</title>
        <authorList>
            <person name="Lai Q."/>
            <person name="Shao Z."/>
        </authorList>
    </citation>
    <scope>NUCLEOTIDE SEQUENCE [LARGE SCALE GENOMIC DNA]</scope>
    <source>
        <strain evidence="8 9">22II14-10F7</strain>
    </source>
</reference>
<accession>A0A1Y1T0X1</accession>
<dbReference type="Pfam" id="PF00593">
    <property type="entry name" value="TonB_dep_Rec_b-barrel"/>
    <property type="match status" value="1"/>
</dbReference>
<dbReference type="AlphaFoldDB" id="A0A1Y1T0X1"/>
<dbReference type="STRING" id="1185767.IIF7_14199"/>
<evidence type="ECO:0000256" key="5">
    <source>
        <dbReference type="SAM" id="SignalP"/>
    </source>
</evidence>
<feature type="domain" description="TonB-dependent receptor plug" evidence="7">
    <location>
        <begin position="138"/>
        <end position="231"/>
    </location>
</feature>
<dbReference type="InterPro" id="IPR000531">
    <property type="entry name" value="Beta-barrel_TonB"/>
</dbReference>
<dbReference type="Pfam" id="PF07715">
    <property type="entry name" value="Plug"/>
    <property type="match status" value="1"/>
</dbReference>
<dbReference type="Gene3D" id="2.170.130.10">
    <property type="entry name" value="TonB-dependent receptor, plug domain"/>
    <property type="match status" value="1"/>
</dbReference>
<dbReference type="SUPFAM" id="SSF49464">
    <property type="entry name" value="Carboxypeptidase regulatory domain-like"/>
    <property type="match status" value="1"/>
</dbReference>
<keyword evidence="5" id="KW-0732">Signal</keyword>
<dbReference type="PANTHER" id="PTHR40980:SF5">
    <property type="entry name" value="TONB-DEPENDENT RECEPTOR"/>
    <property type="match status" value="1"/>
</dbReference>
<dbReference type="InterPro" id="IPR037066">
    <property type="entry name" value="Plug_dom_sf"/>
</dbReference>
<comment type="caution">
    <text evidence="8">The sequence shown here is derived from an EMBL/GenBank/DDBJ whole genome shotgun (WGS) entry which is preliminary data.</text>
</comment>
<dbReference type="RefSeq" id="WP_084842366.1">
    <property type="nucleotide sequence ID" value="NZ_ARYN01000013.1"/>
</dbReference>
<name>A0A1Y1T0X1_9FLAO</name>
<evidence type="ECO:0000256" key="4">
    <source>
        <dbReference type="RuleBase" id="RU003357"/>
    </source>
</evidence>
<gene>
    <name evidence="8" type="ORF">IIF7_14199</name>
</gene>
<protein>
    <submittedName>
        <fullName evidence="8">TonB-dependent outer membrane receptor</fullName>
    </submittedName>
</protein>
<dbReference type="EMBL" id="ARYN01000013">
    <property type="protein sequence ID" value="ORL44670.1"/>
    <property type="molecule type" value="Genomic_DNA"/>
</dbReference>
<keyword evidence="2 4" id="KW-0472">Membrane</keyword>
<dbReference type="InterPro" id="IPR036942">
    <property type="entry name" value="Beta-barrel_TonB_sf"/>
</dbReference>
<dbReference type="InterPro" id="IPR012910">
    <property type="entry name" value="Plug_dom"/>
</dbReference>
<evidence type="ECO:0000259" key="6">
    <source>
        <dbReference type="Pfam" id="PF00593"/>
    </source>
</evidence>
<comment type="similarity">
    <text evidence="4">Belongs to the TonB-dependent receptor family.</text>
</comment>
<dbReference type="PANTHER" id="PTHR40980">
    <property type="entry name" value="PLUG DOMAIN-CONTAINING PROTEIN"/>
    <property type="match status" value="1"/>
</dbReference>
<dbReference type="Proteomes" id="UP000192746">
    <property type="component" value="Unassembled WGS sequence"/>
</dbReference>
<comment type="subcellular location">
    <subcellularLocation>
        <location evidence="1 4">Cell outer membrane</location>
    </subcellularLocation>
</comment>
<feature type="domain" description="TonB-dependent receptor-like beta-barrel" evidence="6">
    <location>
        <begin position="522"/>
        <end position="888"/>
    </location>
</feature>
<dbReference type="Pfam" id="PF13715">
    <property type="entry name" value="CarbopepD_reg_2"/>
    <property type="match status" value="1"/>
</dbReference>
<dbReference type="Gene3D" id="2.60.40.1120">
    <property type="entry name" value="Carboxypeptidase-like, regulatory domain"/>
    <property type="match status" value="1"/>
</dbReference>
<dbReference type="Gene3D" id="2.40.170.20">
    <property type="entry name" value="TonB-dependent receptor, beta-barrel domain"/>
    <property type="match status" value="1"/>
</dbReference>
<evidence type="ECO:0000256" key="3">
    <source>
        <dbReference type="ARBA" id="ARBA00023237"/>
    </source>
</evidence>
<sequence>MNKFLVLIAFLLTTIVNAQETTGSIAGKLTDREMNGEPLPFANVTIKGTSKGTTSDYDGLYVLDKIEPGTYTVVFSFIGYETLEIPNVQVVADKITEINTDLGASAASLDEVVITTVSRRDSEVALLLEQKGAIDIKESIGAQELAKLGVSDAGTATTKISGVTSSEASGDIFVRGLGDRYLYSTLNGLPIPSDDVERKNIDLGLFSTRVLNSIAISKTYSANTSADQASGNVDISTRTLRGSEELNAGLRVGVNTNVTGQFDSFKVSPNQSDATLGFYSQSIPVGQAIEYQSWNTQTADLPVNRRFALTAGKKFGDKFKLLFTGSISSKFEHRKGIFREYRSNQLYDYFSDVENFEKTDNTTALLDATYEINDDHEVKATSLFINKLTDQVYESGRNGEGVIFEETAPAEGLNQFVRDQNIKQTRILINQLHGKHRFFENNELDWGVGLNLVNADEPNRIRNEVNYDGEDFVQLGRTGGFQQRKSGQKIEDVEFNAFAEDQITFAENDSLNQNVYLQVGGNFRNKDRDFQSKFYGVEEDGLNTVNPISIDDFSNVFTPDNFDNGDVSRNNLPTDRYVANLTSYGGFATFNYGKGKWNVNLGARFQRDELDVRFRVNNYPSTRPQYSIKEYDNIYPSLNVKFSPSENSNIRLAASKTITLPEFKEIAPFEYVSQTGQVTRGNPNLDASTNYNLDLKYEFFPSNGQLVSLTGFYKKIEDPINKVQDRGAAGVFSYFNAGEEANIYGIELETRVDIIDSEDENAIDFGVGFNASRMWHKQDLKDVYEDGTFIRTFQYNNKTEVGLQGASDWIFNGSLNFSTENSDRAFRGSIVANYQSDKIYALGAPEVQTQTDVFYNDEIVEKGFVTLDAIISKNFGENWSVQFRGQNLLNPEIERYQAVRPSTTGIEADQTVRSYSRGAVLSLGVGYSF</sequence>
<dbReference type="InterPro" id="IPR008969">
    <property type="entry name" value="CarboxyPept-like_regulatory"/>
</dbReference>
<keyword evidence="3" id="KW-0998">Cell outer membrane</keyword>
<keyword evidence="4" id="KW-0798">TonB box</keyword>
<proteinExistence type="inferred from homology"/>